<evidence type="ECO:0000256" key="11">
    <source>
        <dbReference type="PIRSR" id="PIRSR602384-1"/>
    </source>
</evidence>
<keyword evidence="14" id="KW-0732">Signal</keyword>
<dbReference type="GO" id="GO:0030500">
    <property type="term" value="P:regulation of bone mineralization"/>
    <property type="evidence" value="ECO:0007669"/>
    <property type="project" value="InterPro"/>
</dbReference>
<feature type="chain" id="PRO_5018380794" description="Osteocalcin" evidence="14">
    <location>
        <begin position="26"/>
        <end position="103"/>
    </location>
</feature>
<dbReference type="Proteomes" id="UP001652641">
    <property type="component" value="Chromosome 13"/>
</dbReference>
<dbReference type="InterPro" id="IPR039176">
    <property type="entry name" value="Osteocalcin"/>
</dbReference>
<feature type="domain" description="Gla" evidence="15">
    <location>
        <begin position="69"/>
        <end position="101"/>
    </location>
</feature>
<proteinExistence type="inferred from homology"/>
<comment type="function">
    <text evidence="14">Binds strongly to apatite and calcium.</text>
</comment>
<dbReference type="SUPFAM" id="SSF57630">
    <property type="entry name" value="GLA-domain"/>
    <property type="match status" value="1"/>
</dbReference>
<dbReference type="PROSITE" id="PS50998">
    <property type="entry name" value="GLA_2"/>
    <property type="match status" value="1"/>
</dbReference>
<dbReference type="GO" id="GO:0031214">
    <property type="term" value="P:biomineral tissue development"/>
    <property type="evidence" value="ECO:0007669"/>
    <property type="project" value="UniProtKB-KW"/>
</dbReference>
<dbReference type="Pfam" id="PF25890">
    <property type="entry name" value="BGLAP_C"/>
    <property type="match status" value="1"/>
</dbReference>
<feature type="binding site" evidence="11">
    <location>
        <position position="71"/>
    </location>
    <ligand>
        <name>Ca(2+)</name>
        <dbReference type="ChEBI" id="CHEBI:29108"/>
        <label>1</label>
    </ligand>
</feature>
<reference key="1">
    <citation type="submission" date="2019-01" db="UniProtKB">
        <authorList>
            <consortium name="RefSeq"/>
        </authorList>
    </citation>
    <scope>IDENTIFICATION</scope>
</reference>
<evidence type="ECO:0000256" key="2">
    <source>
        <dbReference type="ARBA" id="ARBA00008850"/>
    </source>
</evidence>
<evidence type="ECO:0000259" key="15">
    <source>
        <dbReference type="PROSITE" id="PS50998"/>
    </source>
</evidence>
<dbReference type="GO" id="GO:0001649">
    <property type="term" value="P:osteoblast differentiation"/>
    <property type="evidence" value="ECO:0007669"/>
    <property type="project" value="TreeGrafter"/>
</dbReference>
<comment type="PTM">
    <text evidence="13 14">Gamma-carboxyglutamate residues are formed by vitamin K dependent carboxylation. These residues are essential for the binding of calcium.</text>
</comment>
<keyword evidence="5 14" id="KW-0964">Secreted</keyword>
<evidence type="ECO:0000313" key="17">
    <source>
        <dbReference type="RefSeq" id="XP_025853097.1"/>
    </source>
</evidence>
<dbReference type="PANTHER" id="PTHR14235">
    <property type="entry name" value="OSTEOCALCIN"/>
    <property type="match status" value="1"/>
</dbReference>
<keyword evidence="8 11" id="KW-0479">Metal-binding</keyword>
<dbReference type="PRINTS" id="PR00002">
    <property type="entry name" value="GLABONE"/>
</dbReference>
<evidence type="ECO:0000256" key="10">
    <source>
        <dbReference type="ARBA" id="ARBA00023157"/>
    </source>
</evidence>
<dbReference type="GO" id="GO:0032571">
    <property type="term" value="P:response to vitamin K"/>
    <property type="evidence" value="ECO:0007669"/>
    <property type="project" value="InterPro"/>
</dbReference>
<keyword evidence="9 11" id="KW-0106">Calcium</keyword>
<organism evidence="16 17">
    <name type="scientific">Vulpes vulpes</name>
    <name type="common">Red fox</name>
    <dbReference type="NCBI Taxonomy" id="9627"/>
    <lineage>
        <taxon>Eukaryota</taxon>
        <taxon>Metazoa</taxon>
        <taxon>Chordata</taxon>
        <taxon>Craniata</taxon>
        <taxon>Vertebrata</taxon>
        <taxon>Euteleostomi</taxon>
        <taxon>Mammalia</taxon>
        <taxon>Eutheria</taxon>
        <taxon>Laurasiatheria</taxon>
        <taxon>Carnivora</taxon>
        <taxon>Caniformia</taxon>
        <taxon>Canidae</taxon>
        <taxon>Vulpes</taxon>
    </lineage>
</organism>
<keyword evidence="10 12" id="KW-1015">Disulfide bond</keyword>
<evidence type="ECO:0000256" key="13">
    <source>
        <dbReference type="PIRSR" id="PIRSR602384-3"/>
    </source>
</evidence>
<dbReference type="InterPro" id="IPR002384">
    <property type="entry name" value="Osteocalcin/MGP"/>
</dbReference>
<evidence type="ECO:0000256" key="8">
    <source>
        <dbReference type="ARBA" id="ARBA00022723"/>
    </source>
</evidence>
<feature type="modified residue" description="4-carboxyglutamate" evidence="13">
    <location>
        <position position="75"/>
    </location>
</feature>
<dbReference type="KEGG" id="vvp:112918948"/>
<reference evidence="17" key="2">
    <citation type="submission" date="2025-08" db="UniProtKB">
        <authorList>
            <consortium name="RefSeq"/>
        </authorList>
    </citation>
    <scope>IDENTIFICATION</scope>
    <source>
        <tissue evidence="17">Cell line</tissue>
    </source>
</reference>
<sequence>MRSLMVLALLAVAALCLCLAGPADAKPSGAESRRGGAAFVSKREGSEVVRRLRRYLDSGLGAPAPYPDPLEPKREVCELNPNCDELADHIGFQEAYQRFYGPV</sequence>
<evidence type="ECO:0000256" key="4">
    <source>
        <dbReference type="ARBA" id="ARBA00022479"/>
    </source>
</evidence>
<accession>A0A3Q7SLK9</accession>
<feature type="modified residue" description="4-carboxyglutamate" evidence="13">
    <location>
        <position position="71"/>
    </location>
</feature>
<dbReference type="RefSeq" id="XP_025853097.1">
    <property type="nucleotide sequence ID" value="XM_025997312.2"/>
</dbReference>
<feature type="binding site" evidence="11">
    <location>
        <position position="78"/>
    </location>
    <ligand>
        <name>Ca(2+)</name>
        <dbReference type="ChEBI" id="CHEBI:29108"/>
        <label>1</label>
    </ligand>
</feature>
<dbReference type="GO" id="GO:0008147">
    <property type="term" value="F:structural constituent of bone"/>
    <property type="evidence" value="ECO:0007669"/>
    <property type="project" value="TreeGrafter"/>
</dbReference>
<keyword evidence="4 13" id="KW-0301">Gamma-carboxyglutamic acid</keyword>
<feature type="modified residue" description="4-carboxyglutamate" evidence="13">
    <location>
        <position position="78"/>
    </location>
</feature>
<comment type="subcellular location">
    <subcellularLocation>
        <location evidence="1 14">Secreted</location>
    </subcellularLocation>
</comment>
<evidence type="ECO:0000256" key="9">
    <source>
        <dbReference type="ARBA" id="ARBA00022837"/>
    </source>
</evidence>
<evidence type="ECO:0000256" key="14">
    <source>
        <dbReference type="RuleBase" id="RU361261"/>
    </source>
</evidence>
<evidence type="ECO:0000256" key="5">
    <source>
        <dbReference type="ARBA" id="ARBA00022525"/>
    </source>
</evidence>
<dbReference type="GO" id="GO:1900076">
    <property type="term" value="P:regulation of cellular response to insulin stimulus"/>
    <property type="evidence" value="ECO:0007669"/>
    <property type="project" value="InterPro"/>
</dbReference>
<dbReference type="STRING" id="9627.ENSVVUP00000007776"/>
<dbReference type="GO" id="GO:0005179">
    <property type="term" value="F:hormone activity"/>
    <property type="evidence" value="ECO:0007669"/>
    <property type="project" value="UniProtKB-KW"/>
</dbReference>
<feature type="signal peptide" evidence="14">
    <location>
        <begin position="1"/>
        <end position="25"/>
    </location>
</feature>
<evidence type="ECO:0000256" key="1">
    <source>
        <dbReference type="ARBA" id="ARBA00004613"/>
    </source>
</evidence>
<dbReference type="PANTHER" id="PTHR14235:SF0">
    <property type="entry name" value="OSTEOCALCIN"/>
    <property type="match status" value="1"/>
</dbReference>
<comment type="similarity">
    <text evidence="2 14">Belongs to the osteocalcin/matrix Gla protein family.</text>
</comment>
<evidence type="ECO:0000256" key="6">
    <source>
        <dbReference type="ARBA" id="ARBA00022591"/>
    </source>
</evidence>
<dbReference type="AlphaFoldDB" id="A0A3Q7SLK9"/>
<evidence type="ECO:0000313" key="16">
    <source>
        <dbReference type="Proteomes" id="UP001652641"/>
    </source>
</evidence>
<dbReference type="GO" id="GO:0005509">
    <property type="term" value="F:calcium ion binding"/>
    <property type="evidence" value="ECO:0007669"/>
    <property type="project" value="UniProtKB-UniRule"/>
</dbReference>
<dbReference type="InterPro" id="IPR035972">
    <property type="entry name" value="GLA-like_dom_SF"/>
</dbReference>
<dbReference type="InterPro" id="IPR000294">
    <property type="entry name" value="GLA_domain"/>
</dbReference>
<evidence type="ECO:0000256" key="3">
    <source>
        <dbReference type="ARBA" id="ARBA00015115"/>
    </source>
</evidence>
<dbReference type="SMART" id="SM00069">
    <property type="entry name" value="GLA"/>
    <property type="match status" value="1"/>
</dbReference>
<feature type="disulfide bond" evidence="12">
    <location>
        <begin position="77"/>
        <end position="83"/>
    </location>
</feature>
<keyword evidence="6" id="KW-0091">Biomineralization</keyword>
<dbReference type="GeneID" id="112918948"/>
<dbReference type="GO" id="GO:0046848">
    <property type="term" value="F:hydroxyapatite binding"/>
    <property type="evidence" value="ECO:0007669"/>
    <property type="project" value="TreeGrafter"/>
</dbReference>
<dbReference type="GO" id="GO:0005576">
    <property type="term" value="C:extracellular region"/>
    <property type="evidence" value="ECO:0007669"/>
    <property type="project" value="UniProtKB-SubCell"/>
</dbReference>
<feature type="binding site" evidence="11">
    <location>
        <position position="75"/>
    </location>
    <ligand>
        <name>Ca(2+)</name>
        <dbReference type="ChEBI" id="CHEBI:29108"/>
        <label>2</label>
    </ligand>
</feature>
<keyword evidence="16" id="KW-1185">Reference proteome</keyword>
<gene>
    <name evidence="17" type="primary">BGLAP</name>
</gene>
<protein>
    <recommendedName>
        <fullName evidence="3 14">Osteocalcin</fullName>
    </recommendedName>
</protein>
<feature type="binding site" evidence="11">
    <location>
        <position position="84"/>
    </location>
    <ligand>
        <name>Ca(2+)</name>
        <dbReference type="ChEBI" id="CHEBI:29108"/>
        <label>1</label>
    </ligand>
</feature>
<dbReference type="GO" id="GO:0060348">
    <property type="term" value="P:bone development"/>
    <property type="evidence" value="ECO:0007669"/>
    <property type="project" value="InterPro"/>
</dbReference>
<dbReference type="InterPro" id="IPR058704">
    <property type="entry name" value="BGLAP-like_C"/>
</dbReference>
<dbReference type="PROSITE" id="PS00011">
    <property type="entry name" value="GLA_1"/>
    <property type="match status" value="1"/>
</dbReference>
<name>A0A3Q7SLK9_VULVU</name>
<dbReference type="CTD" id="632"/>
<evidence type="ECO:0000256" key="7">
    <source>
        <dbReference type="ARBA" id="ARBA00022702"/>
    </source>
</evidence>
<keyword evidence="7" id="KW-0372">Hormone</keyword>
<evidence type="ECO:0000256" key="12">
    <source>
        <dbReference type="PIRSR" id="PIRSR602384-2"/>
    </source>
</evidence>